<organism evidence="1 2">
    <name type="scientific">Liparis tanakae</name>
    <name type="common">Tanaka's snailfish</name>
    <dbReference type="NCBI Taxonomy" id="230148"/>
    <lineage>
        <taxon>Eukaryota</taxon>
        <taxon>Metazoa</taxon>
        <taxon>Chordata</taxon>
        <taxon>Craniata</taxon>
        <taxon>Vertebrata</taxon>
        <taxon>Euteleostomi</taxon>
        <taxon>Actinopterygii</taxon>
        <taxon>Neopterygii</taxon>
        <taxon>Teleostei</taxon>
        <taxon>Neoteleostei</taxon>
        <taxon>Acanthomorphata</taxon>
        <taxon>Eupercaria</taxon>
        <taxon>Perciformes</taxon>
        <taxon>Cottioidei</taxon>
        <taxon>Cottales</taxon>
        <taxon>Liparidae</taxon>
        <taxon>Liparis</taxon>
    </lineage>
</organism>
<evidence type="ECO:0000313" key="2">
    <source>
        <dbReference type="Proteomes" id="UP000314294"/>
    </source>
</evidence>
<evidence type="ECO:0000313" key="1">
    <source>
        <dbReference type="EMBL" id="TNN32623.1"/>
    </source>
</evidence>
<protein>
    <submittedName>
        <fullName evidence="1">Uncharacterized protein</fullName>
    </submittedName>
</protein>
<keyword evidence="2" id="KW-1185">Reference proteome</keyword>
<comment type="caution">
    <text evidence="1">The sequence shown here is derived from an EMBL/GenBank/DDBJ whole genome shotgun (WGS) entry which is preliminary data.</text>
</comment>
<dbReference type="Proteomes" id="UP000314294">
    <property type="component" value="Unassembled WGS sequence"/>
</dbReference>
<sequence length="64" mass="7129">MDPQRTPETPREPERFRNVPSGAALVWTRKSVSWCVQGHSSLTGFGRSVLGGLRGQTLCWDQNS</sequence>
<proteinExistence type="predicted"/>
<dbReference type="AlphaFoldDB" id="A0A4Z2EV08"/>
<name>A0A4Z2EV08_9TELE</name>
<dbReference type="EMBL" id="SRLO01002582">
    <property type="protein sequence ID" value="TNN32623.1"/>
    <property type="molecule type" value="Genomic_DNA"/>
</dbReference>
<reference evidence="1 2" key="1">
    <citation type="submission" date="2019-03" db="EMBL/GenBank/DDBJ databases">
        <title>First draft genome of Liparis tanakae, snailfish: a comprehensive survey of snailfish specific genes.</title>
        <authorList>
            <person name="Kim W."/>
            <person name="Song I."/>
            <person name="Jeong J.-H."/>
            <person name="Kim D."/>
            <person name="Kim S."/>
            <person name="Ryu S."/>
            <person name="Song J.Y."/>
            <person name="Lee S.K."/>
        </authorList>
    </citation>
    <scope>NUCLEOTIDE SEQUENCE [LARGE SCALE GENOMIC DNA]</scope>
    <source>
        <tissue evidence="1">Muscle</tissue>
    </source>
</reference>
<gene>
    <name evidence="1" type="ORF">EYF80_057214</name>
</gene>
<accession>A0A4Z2EV08</accession>